<keyword evidence="3" id="KW-0862">Zinc</keyword>
<keyword evidence="1" id="KW-0479">Metal-binding</keyword>
<feature type="compositionally biased region" description="Basic and acidic residues" evidence="4">
    <location>
        <begin position="501"/>
        <end position="519"/>
    </location>
</feature>
<dbReference type="VEuPathDB" id="FungiDB:SCHCODRAFT_02602327"/>
<evidence type="ECO:0000259" key="5">
    <source>
        <dbReference type="Pfam" id="PF01753"/>
    </source>
</evidence>
<feature type="region of interest" description="Disordered" evidence="4">
    <location>
        <begin position="475"/>
        <end position="522"/>
    </location>
</feature>
<feature type="domain" description="MYND-type" evidence="5">
    <location>
        <begin position="258"/>
        <end position="289"/>
    </location>
</feature>
<feature type="compositionally biased region" description="Polar residues" evidence="4">
    <location>
        <begin position="866"/>
        <end position="893"/>
    </location>
</feature>
<sequence length="914" mass="102717">MMINRSETCATRKLVQCTDFGVSMNDVTQKFYGHPDNAPDLTKEEFMARRSILDQVSFWCETHADLKYDAQWAPILYKYEIVKASAKRPRDWGHLLFTDMTLSRFLLVMIFPETCNCGNYSHHDYDALTKYQADRFMSLLVYLHGEWEWGNEPNWVRATYVTPAEGYKVSPEFLDNMKAPAGDYRTPGQPSIFQVTREKFIPTLLPSELEKIDNTVARGNHSTKKKDDKPSVRDQVLGTKDDRPEVSKAWLEANARQCAYCEAPKEAKHLMLCSKCKLVYYCGRECQAQRPLLFKATAAASRRTFPINDLPSEIIDYILILTIPKELTDPTPDSGRAFRAFLEETGYYDKVLALSKDQPLTVVCVLGNMTIADVLASPTFAPHIHRIRLLSIQVLSHNYTEPIFPLVEGIATPALEVLRVDMKYMDESWENSGRGGWRGILHSAPRLSEFSLAGFCIYWDIFSLSQCTVLGHYEDEEQHPSELSEPLSGGEDASEDDEEGTTERDRRGAARGLRRESRQQRKAAYQAMMGPHLLLNLSELHLRVSHDPSYNSRVDRTHTFDERSGLAKFVDGLDAPALTRLTISSAGGLGASNSSKGSDDENVLLEAQEAGAQPRLLQPLLSDLIERSRCSIRHLTLSHLFISLPELLGILELCQHLHSLYLDQPLRFMGSSLLDGLSERSGRLLAPELRRLVIEARAKSEYNVFKTTDILSMVNSRWPPGRSDSYITSPLRECNFQASTGSASMSYISNWPNVTAIGPLNNTTGSVSSSWRCVAIASMHFWRPMWRTSGGQWSRQCWALKFLQCPMPRKSVNVHGSLPNRSRACVNDTPPNGPSTARRWLLLAVAFRPYDTSQTRHVLSRAADVSSTSTFSLQTPPDSDATQDASLASTPNDADNGHRRSDSATPQDPAAKWQ</sequence>
<keyword evidence="2" id="KW-0863">Zinc-finger</keyword>
<dbReference type="HOGENOM" id="CLU_318358_0_0_1"/>
<protein>
    <recommendedName>
        <fullName evidence="5">MYND-type domain-containing protein</fullName>
    </recommendedName>
</protein>
<keyword evidence="7" id="KW-1185">Reference proteome</keyword>
<dbReference type="InterPro" id="IPR002893">
    <property type="entry name" value="Znf_MYND"/>
</dbReference>
<evidence type="ECO:0000256" key="4">
    <source>
        <dbReference type="SAM" id="MobiDB-lite"/>
    </source>
</evidence>
<dbReference type="AlphaFoldDB" id="D8QFG2"/>
<evidence type="ECO:0000313" key="7">
    <source>
        <dbReference type="Proteomes" id="UP000007431"/>
    </source>
</evidence>
<dbReference type="SUPFAM" id="SSF144232">
    <property type="entry name" value="HIT/MYND zinc finger-like"/>
    <property type="match status" value="1"/>
</dbReference>
<dbReference type="InParanoid" id="D8QFG2"/>
<dbReference type="Pfam" id="PF01753">
    <property type="entry name" value="zf-MYND"/>
    <property type="match status" value="1"/>
</dbReference>
<proteinExistence type="predicted"/>
<dbReference type="RefSeq" id="XP_003028310.1">
    <property type="nucleotide sequence ID" value="XM_003028264.1"/>
</dbReference>
<evidence type="ECO:0000256" key="1">
    <source>
        <dbReference type="ARBA" id="ARBA00022723"/>
    </source>
</evidence>
<dbReference type="eggNOG" id="ENOG502SKI3">
    <property type="taxonomic scope" value="Eukaryota"/>
</dbReference>
<gene>
    <name evidence="6" type="ORF">SCHCODRAFT_237371</name>
</gene>
<dbReference type="OrthoDB" id="341421at2759"/>
<dbReference type="EMBL" id="GL377311">
    <property type="protein sequence ID" value="EFI93407.1"/>
    <property type="molecule type" value="Genomic_DNA"/>
</dbReference>
<dbReference type="KEGG" id="scm:SCHCO_02602327"/>
<evidence type="ECO:0000313" key="6">
    <source>
        <dbReference type="EMBL" id="EFI93407.1"/>
    </source>
</evidence>
<evidence type="ECO:0000256" key="3">
    <source>
        <dbReference type="ARBA" id="ARBA00022833"/>
    </source>
</evidence>
<evidence type="ECO:0000256" key="2">
    <source>
        <dbReference type="ARBA" id="ARBA00022771"/>
    </source>
</evidence>
<reference evidence="6 7" key="1">
    <citation type="journal article" date="2010" name="Nat. Biotechnol.">
        <title>Genome sequence of the model mushroom Schizophyllum commune.</title>
        <authorList>
            <person name="Ohm R.A."/>
            <person name="de Jong J.F."/>
            <person name="Lugones L.G."/>
            <person name="Aerts A."/>
            <person name="Kothe E."/>
            <person name="Stajich J.E."/>
            <person name="de Vries R.P."/>
            <person name="Record E."/>
            <person name="Levasseur A."/>
            <person name="Baker S.E."/>
            <person name="Bartholomew K.A."/>
            <person name="Coutinho P.M."/>
            <person name="Erdmann S."/>
            <person name="Fowler T.J."/>
            <person name="Gathman A.C."/>
            <person name="Lombard V."/>
            <person name="Henrissat B."/>
            <person name="Knabe N."/>
            <person name="Kuees U."/>
            <person name="Lilly W.W."/>
            <person name="Lindquist E."/>
            <person name="Lucas S."/>
            <person name="Magnuson J.K."/>
            <person name="Piumi F."/>
            <person name="Raudaskoski M."/>
            <person name="Salamov A."/>
            <person name="Schmutz J."/>
            <person name="Schwarze F.W.M.R."/>
            <person name="vanKuyk P.A."/>
            <person name="Horton J.S."/>
            <person name="Grigoriev I.V."/>
            <person name="Woesten H.A.B."/>
        </authorList>
    </citation>
    <scope>NUCLEOTIDE SEQUENCE [LARGE SCALE GENOMIC DNA]</scope>
    <source>
        <strain evidence="7">H4-8 / FGSC 9210</strain>
    </source>
</reference>
<name>D8QFG2_SCHCM</name>
<dbReference type="Proteomes" id="UP000007431">
    <property type="component" value="Unassembled WGS sequence"/>
</dbReference>
<dbReference type="GeneID" id="9592080"/>
<feature type="region of interest" description="Disordered" evidence="4">
    <location>
        <begin position="866"/>
        <end position="914"/>
    </location>
</feature>
<feature type="region of interest" description="Disordered" evidence="4">
    <location>
        <begin position="215"/>
        <end position="239"/>
    </location>
</feature>
<dbReference type="Gene3D" id="6.10.140.2220">
    <property type="match status" value="1"/>
</dbReference>
<dbReference type="GO" id="GO:0008270">
    <property type="term" value="F:zinc ion binding"/>
    <property type="evidence" value="ECO:0007669"/>
    <property type="project" value="UniProtKB-KW"/>
</dbReference>
<organism evidence="7">
    <name type="scientific">Schizophyllum commune (strain H4-8 / FGSC 9210)</name>
    <name type="common">Split gill fungus</name>
    <dbReference type="NCBI Taxonomy" id="578458"/>
    <lineage>
        <taxon>Eukaryota</taxon>
        <taxon>Fungi</taxon>
        <taxon>Dikarya</taxon>
        <taxon>Basidiomycota</taxon>
        <taxon>Agaricomycotina</taxon>
        <taxon>Agaricomycetes</taxon>
        <taxon>Agaricomycetidae</taxon>
        <taxon>Agaricales</taxon>
        <taxon>Schizophyllaceae</taxon>
        <taxon>Schizophyllum</taxon>
    </lineage>
</organism>
<accession>D8QFG2</accession>